<evidence type="ECO:0000256" key="16">
    <source>
        <dbReference type="ARBA" id="ARBA00049244"/>
    </source>
</evidence>
<dbReference type="FunFam" id="1.10.150.20:FF:000010">
    <property type="entry name" value="DNA polymerase lambda"/>
    <property type="match status" value="1"/>
</dbReference>
<evidence type="ECO:0000256" key="17">
    <source>
        <dbReference type="SAM" id="MobiDB-lite"/>
    </source>
</evidence>
<keyword evidence="14" id="KW-0456">Lyase</keyword>
<evidence type="ECO:0000256" key="9">
    <source>
        <dbReference type="ARBA" id="ARBA00022705"/>
    </source>
</evidence>
<dbReference type="GO" id="GO:0006303">
    <property type="term" value="P:double-strand break repair via nonhomologous end joining"/>
    <property type="evidence" value="ECO:0007669"/>
    <property type="project" value="TreeGrafter"/>
</dbReference>
<evidence type="ECO:0000256" key="10">
    <source>
        <dbReference type="ARBA" id="ARBA00022723"/>
    </source>
</evidence>
<organism evidence="19 20">
    <name type="scientific">Xylaria flabelliformis</name>
    <dbReference type="NCBI Taxonomy" id="2512241"/>
    <lineage>
        <taxon>Eukaryota</taxon>
        <taxon>Fungi</taxon>
        <taxon>Dikarya</taxon>
        <taxon>Ascomycota</taxon>
        <taxon>Pezizomycotina</taxon>
        <taxon>Sordariomycetes</taxon>
        <taxon>Xylariomycetidae</taxon>
        <taxon>Xylariales</taxon>
        <taxon>Xylariaceae</taxon>
        <taxon>Xylaria</taxon>
    </lineage>
</organism>
<dbReference type="Gene3D" id="3.30.460.10">
    <property type="entry name" value="Beta Polymerase, domain 2"/>
    <property type="match status" value="1"/>
</dbReference>
<evidence type="ECO:0000256" key="8">
    <source>
        <dbReference type="ARBA" id="ARBA00022695"/>
    </source>
</evidence>
<evidence type="ECO:0000256" key="15">
    <source>
        <dbReference type="ARBA" id="ARBA00023242"/>
    </source>
</evidence>
<keyword evidence="8" id="KW-0548">Nucleotidyltransferase</keyword>
<comment type="cofactor">
    <cofactor evidence="1">
        <name>Mn(2+)</name>
        <dbReference type="ChEBI" id="CHEBI:29035"/>
    </cofactor>
</comment>
<evidence type="ECO:0000256" key="14">
    <source>
        <dbReference type="ARBA" id="ARBA00023239"/>
    </source>
</evidence>
<dbReference type="InterPro" id="IPR037160">
    <property type="entry name" value="DNA_Pol_thumb_sf"/>
</dbReference>
<feature type="domain" description="BRCT" evidence="18">
    <location>
        <begin position="136"/>
        <end position="231"/>
    </location>
</feature>
<proteinExistence type="inferred from homology"/>
<keyword evidence="20" id="KW-1185">Reference proteome</keyword>
<dbReference type="AlphaFoldDB" id="A0A553HJI0"/>
<evidence type="ECO:0000256" key="1">
    <source>
        <dbReference type="ARBA" id="ARBA00001936"/>
    </source>
</evidence>
<dbReference type="PRINTS" id="PR00869">
    <property type="entry name" value="DNAPOLX"/>
</dbReference>
<feature type="region of interest" description="Disordered" evidence="17">
    <location>
        <begin position="108"/>
        <end position="131"/>
    </location>
</feature>
<feature type="compositionally biased region" description="Basic and acidic residues" evidence="17">
    <location>
        <begin position="245"/>
        <end position="267"/>
    </location>
</feature>
<dbReference type="Gene3D" id="3.30.210.10">
    <property type="entry name" value="DNA polymerase, thumb domain"/>
    <property type="match status" value="1"/>
</dbReference>
<dbReference type="STRING" id="2512241.A0A553HJI0"/>
<comment type="catalytic activity">
    <reaction evidence="16">
        <text>DNA(n) + a 2'-deoxyribonucleoside 5'-triphosphate = DNA(n+1) + diphosphate</text>
        <dbReference type="Rhea" id="RHEA:22508"/>
        <dbReference type="Rhea" id="RHEA-COMP:17339"/>
        <dbReference type="Rhea" id="RHEA-COMP:17340"/>
        <dbReference type="ChEBI" id="CHEBI:33019"/>
        <dbReference type="ChEBI" id="CHEBI:61560"/>
        <dbReference type="ChEBI" id="CHEBI:173112"/>
        <dbReference type="EC" id="2.7.7.7"/>
    </reaction>
</comment>
<dbReference type="Gene3D" id="3.40.50.10190">
    <property type="entry name" value="BRCT domain"/>
    <property type="match status" value="1"/>
</dbReference>
<evidence type="ECO:0000256" key="11">
    <source>
        <dbReference type="ARBA" id="ARBA00022763"/>
    </source>
</evidence>
<dbReference type="Pfam" id="PF10391">
    <property type="entry name" value="DNA_pol_lambd_f"/>
    <property type="match status" value="1"/>
</dbReference>
<dbReference type="GO" id="GO:0003677">
    <property type="term" value="F:DNA binding"/>
    <property type="evidence" value="ECO:0007669"/>
    <property type="project" value="InterPro"/>
</dbReference>
<dbReference type="Pfam" id="PF14716">
    <property type="entry name" value="HHH_8"/>
    <property type="match status" value="1"/>
</dbReference>
<dbReference type="FunFam" id="1.10.150.110:FF:000005">
    <property type="entry name" value="DNA polymerase POL4"/>
    <property type="match status" value="1"/>
</dbReference>
<protein>
    <recommendedName>
        <fullName evidence="5">DNA polymerase lambda</fullName>
        <ecNumber evidence="4">2.7.7.7</ecNumber>
    </recommendedName>
</protein>
<dbReference type="InterPro" id="IPR022312">
    <property type="entry name" value="DNA_pol_X"/>
</dbReference>
<dbReference type="InterPro" id="IPR036420">
    <property type="entry name" value="BRCT_dom_sf"/>
</dbReference>
<dbReference type="GO" id="GO:0046872">
    <property type="term" value="F:metal ion binding"/>
    <property type="evidence" value="ECO:0007669"/>
    <property type="project" value="UniProtKB-KW"/>
</dbReference>
<dbReference type="InterPro" id="IPR002008">
    <property type="entry name" value="DNA_pol_X_beta-like"/>
</dbReference>
<dbReference type="InterPro" id="IPR027421">
    <property type="entry name" value="DNA_pol_lamdba_lyase_dom_sf"/>
</dbReference>
<evidence type="ECO:0000256" key="3">
    <source>
        <dbReference type="ARBA" id="ARBA00008323"/>
    </source>
</evidence>
<evidence type="ECO:0000256" key="4">
    <source>
        <dbReference type="ARBA" id="ARBA00012417"/>
    </source>
</evidence>
<keyword evidence="11" id="KW-0227">DNA damage</keyword>
<feature type="compositionally biased region" description="Polar residues" evidence="17">
    <location>
        <begin position="108"/>
        <end position="121"/>
    </location>
</feature>
<dbReference type="Gene3D" id="1.10.150.20">
    <property type="entry name" value="5' to 3' exonuclease, C-terminal subdomain"/>
    <property type="match status" value="1"/>
</dbReference>
<dbReference type="EC" id="2.7.7.7" evidence="4"/>
<keyword evidence="15" id="KW-0539">Nucleus</keyword>
<dbReference type="InterPro" id="IPR010996">
    <property type="entry name" value="HHH_MUS81"/>
</dbReference>
<dbReference type="PANTHER" id="PTHR11276:SF28">
    <property type="entry name" value="DNA POLYMERASE LAMBDA"/>
    <property type="match status" value="1"/>
</dbReference>
<gene>
    <name evidence="19" type="ORF">FHL15_011000</name>
</gene>
<dbReference type="InterPro" id="IPR043519">
    <property type="entry name" value="NT_sf"/>
</dbReference>
<evidence type="ECO:0000256" key="2">
    <source>
        <dbReference type="ARBA" id="ARBA00004123"/>
    </source>
</evidence>
<keyword evidence="12" id="KW-0239">DNA-directed DNA polymerase</keyword>
<keyword evidence="6" id="KW-0237">DNA synthesis</keyword>
<evidence type="ECO:0000259" key="18">
    <source>
        <dbReference type="PROSITE" id="PS50172"/>
    </source>
</evidence>
<dbReference type="Pfam" id="PF14792">
    <property type="entry name" value="DNA_pol_B_palm"/>
    <property type="match status" value="1"/>
</dbReference>
<feature type="compositionally biased region" description="Acidic residues" evidence="17">
    <location>
        <begin position="331"/>
        <end position="343"/>
    </location>
</feature>
<feature type="compositionally biased region" description="Polar residues" evidence="17">
    <location>
        <begin position="273"/>
        <end position="286"/>
    </location>
</feature>
<evidence type="ECO:0000313" key="20">
    <source>
        <dbReference type="Proteomes" id="UP000319160"/>
    </source>
</evidence>
<dbReference type="CDD" id="cd00141">
    <property type="entry name" value="NT_POLXc"/>
    <property type="match status" value="1"/>
</dbReference>
<dbReference type="InterPro" id="IPR029398">
    <property type="entry name" value="PolB_thumb"/>
</dbReference>
<name>A0A553HJI0_9PEZI</name>
<dbReference type="SUPFAM" id="SSF47802">
    <property type="entry name" value="DNA polymerase beta, N-terminal domain-like"/>
    <property type="match status" value="1"/>
</dbReference>
<sequence>MDPPLRDKQAFFAQLDACRDLDDQSDVLSTEEQLLRQRSRAFSLAAAAPVSLPSSLGQKLRPRRIASDPIPRLSGQEFGIIASSTSVYGASATKSVIPETEKHLRLLRSQSDFEPSPSTTMPKRKREPPQLKMVPESKQIFKGLRFFYLPNDDIDPARKAKITKAREHGAAWVREAHVATHVIVDLWVPLGAVIKFLKYELFMSSVIIVNEKFPIDCTQRRELIDPYETVELRQYEVTNPLELEPAAKPDPDEHREIKSSLRDKLPKYDTPAANLTSQSQGSSDLIPSSYPEGVQSSSKSGDVTEFPILADELTTCIDAILADPEQHGYLDESDLDDQVSEDEGPSKRRGKGRQLPRQNDANTGFGKDKFVCMRGGTRDKKASGPNAHTIQLFEEMAEEHRLSDEHWRVQSYRKAVATLRRQTKKITTAKQAAALPNIGSSLASHIEEIATTGRFAKLDNIRNEPSREALRLFCNVYGVGVPTAQRWVELGYRTLDDLRTKATLTTNQQLGVNHYDDLLTRIPRAEVKALGDHVKDVAATIDPRIELIIGGSYRRGAESSGDIDMIVTKDGSSSTQDLSAFLDNIVETLTKQGFLTAAVASHRHAGGNKWHGCCVLPKAAFPGPKESYRPIWRRIDFLLVPQTEIGAALIYFTGNDLFNRSMRLLARKKGMRLNHRALSGAGVYEGRDEKKIFEILGVQWREPHERWC</sequence>
<accession>A0A553HJI0</accession>
<dbReference type="GO" id="GO:0005634">
    <property type="term" value="C:nucleus"/>
    <property type="evidence" value="ECO:0007669"/>
    <property type="project" value="UniProtKB-SubCell"/>
</dbReference>
<dbReference type="Proteomes" id="UP000319160">
    <property type="component" value="Unassembled WGS sequence"/>
</dbReference>
<keyword evidence="13" id="KW-0234">DNA repair</keyword>
<dbReference type="GO" id="GO:0016829">
    <property type="term" value="F:lyase activity"/>
    <property type="evidence" value="ECO:0007669"/>
    <property type="project" value="UniProtKB-KW"/>
</dbReference>
<dbReference type="Gene3D" id="1.10.150.110">
    <property type="entry name" value="DNA polymerase beta, N-terminal domain-like"/>
    <property type="match status" value="1"/>
</dbReference>
<dbReference type="InterPro" id="IPR028207">
    <property type="entry name" value="DNA_pol_B_palm_palm"/>
</dbReference>
<dbReference type="Pfam" id="PF14791">
    <property type="entry name" value="DNA_pol_B_thumb"/>
    <property type="match status" value="1"/>
</dbReference>
<feature type="region of interest" description="Disordered" evidence="17">
    <location>
        <begin position="241"/>
        <end position="301"/>
    </location>
</feature>
<evidence type="ECO:0000313" key="19">
    <source>
        <dbReference type="EMBL" id="TRX88102.1"/>
    </source>
</evidence>
<evidence type="ECO:0000256" key="5">
    <source>
        <dbReference type="ARBA" id="ARBA00016513"/>
    </source>
</evidence>
<dbReference type="InterPro" id="IPR002054">
    <property type="entry name" value="DNA-dir_DNA_pol_X"/>
</dbReference>
<feature type="region of interest" description="Disordered" evidence="17">
    <location>
        <begin position="329"/>
        <end position="370"/>
    </location>
</feature>
<dbReference type="InterPro" id="IPR018944">
    <property type="entry name" value="DNA_pol_lambd_fingers_domain"/>
</dbReference>
<dbReference type="PROSITE" id="PS50172">
    <property type="entry name" value="BRCT"/>
    <property type="match status" value="1"/>
</dbReference>
<reference evidence="20" key="1">
    <citation type="submission" date="2019-06" db="EMBL/GenBank/DDBJ databases">
        <title>Draft genome sequence of the griseofulvin-producing fungus Xylaria cubensis strain G536.</title>
        <authorList>
            <person name="Mead M.E."/>
            <person name="Raja H.A."/>
            <person name="Steenwyk J.L."/>
            <person name="Knowles S.L."/>
            <person name="Oberlies N.H."/>
            <person name="Rokas A."/>
        </authorList>
    </citation>
    <scope>NUCLEOTIDE SEQUENCE [LARGE SCALE GENOMIC DNA]</scope>
    <source>
        <strain evidence="20">G536</strain>
    </source>
</reference>
<comment type="similarity">
    <text evidence="3">Belongs to the DNA polymerase type-X family.</text>
</comment>
<evidence type="ECO:0000256" key="12">
    <source>
        <dbReference type="ARBA" id="ARBA00022932"/>
    </source>
</evidence>
<evidence type="ECO:0000256" key="6">
    <source>
        <dbReference type="ARBA" id="ARBA00022634"/>
    </source>
</evidence>
<dbReference type="SUPFAM" id="SSF81585">
    <property type="entry name" value="PsbU/PolX domain-like"/>
    <property type="match status" value="1"/>
</dbReference>
<evidence type="ECO:0000256" key="13">
    <source>
        <dbReference type="ARBA" id="ARBA00023204"/>
    </source>
</evidence>
<dbReference type="EMBL" id="VFLP01000100">
    <property type="protein sequence ID" value="TRX88102.1"/>
    <property type="molecule type" value="Genomic_DNA"/>
</dbReference>
<comment type="caution">
    <text evidence="19">The sequence shown here is derived from an EMBL/GenBank/DDBJ whole genome shotgun (WGS) entry which is preliminary data.</text>
</comment>
<dbReference type="InterPro" id="IPR001357">
    <property type="entry name" value="BRCT_dom"/>
</dbReference>
<evidence type="ECO:0000256" key="7">
    <source>
        <dbReference type="ARBA" id="ARBA00022679"/>
    </source>
</evidence>
<dbReference type="PRINTS" id="PR00870">
    <property type="entry name" value="DNAPOLXBETA"/>
</dbReference>
<dbReference type="SMART" id="SM00483">
    <property type="entry name" value="POLXc"/>
    <property type="match status" value="1"/>
</dbReference>
<keyword evidence="9" id="KW-0235">DNA replication</keyword>
<comment type="subcellular location">
    <subcellularLocation>
        <location evidence="2">Nucleus</location>
    </subcellularLocation>
</comment>
<keyword evidence="7" id="KW-0808">Transferase</keyword>
<dbReference type="OrthoDB" id="205514at2759"/>
<dbReference type="SUPFAM" id="SSF81301">
    <property type="entry name" value="Nucleotidyltransferase"/>
    <property type="match status" value="1"/>
</dbReference>
<keyword evidence="10" id="KW-0479">Metal-binding</keyword>
<dbReference type="PANTHER" id="PTHR11276">
    <property type="entry name" value="DNA POLYMERASE TYPE-X FAMILY MEMBER"/>
    <property type="match status" value="1"/>
</dbReference>
<dbReference type="GO" id="GO:0003887">
    <property type="term" value="F:DNA-directed DNA polymerase activity"/>
    <property type="evidence" value="ECO:0007669"/>
    <property type="project" value="UniProtKB-KW"/>
</dbReference>